<proteinExistence type="predicted"/>
<evidence type="ECO:0000313" key="1">
    <source>
        <dbReference type="EMBL" id="KAJ9109529.1"/>
    </source>
</evidence>
<dbReference type="Proteomes" id="UP001230649">
    <property type="component" value="Unassembled WGS sequence"/>
</dbReference>
<keyword evidence="2" id="KW-1185">Reference proteome</keyword>
<organism evidence="1 2">
    <name type="scientific">Naganishia adeliensis</name>
    <dbReference type="NCBI Taxonomy" id="92952"/>
    <lineage>
        <taxon>Eukaryota</taxon>
        <taxon>Fungi</taxon>
        <taxon>Dikarya</taxon>
        <taxon>Basidiomycota</taxon>
        <taxon>Agaricomycotina</taxon>
        <taxon>Tremellomycetes</taxon>
        <taxon>Filobasidiales</taxon>
        <taxon>Filobasidiaceae</taxon>
        <taxon>Naganishia</taxon>
    </lineage>
</organism>
<reference evidence="1" key="1">
    <citation type="submission" date="2023-04" db="EMBL/GenBank/DDBJ databases">
        <title>Draft Genome sequencing of Naganishia species isolated from polar environments using Oxford Nanopore Technology.</title>
        <authorList>
            <person name="Leo P."/>
            <person name="Venkateswaran K."/>
        </authorList>
    </citation>
    <scope>NUCLEOTIDE SEQUENCE</scope>
    <source>
        <strain evidence="1">MNA-CCFEE 5262</strain>
    </source>
</reference>
<gene>
    <name evidence="1" type="ORF">QFC20_003273</name>
</gene>
<protein>
    <submittedName>
        <fullName evidence="1">Uncharacterized protein</fullName>
    </submittedName>
</protein>
<dbReference type="EMBL" id="JASBWS010000029">
    <property type="protein sequence ID" value="KAJ9109529.1"/>
    <property type="molecule type" value="Genomic_DNA"/>
</dbReference>
<accession>A0ACC2WEB2</accession>
<evidence type="ECO:0000313" key="2">
    <source>
        <dbReference type="Proteomes" id="UP001230649"/>
    </source>
</evidence>
<sequence>MPHWFAPLLNGGSASGHNSGTNSEASSAPPSRPGSPTLRAASSRNVSGTRAPPNPTLPGTRTPAYQDSDPLSEIYGSRPSTPGYSAEAFPGTPTTISSSAASSFHAPARSQSMATSISSSGADRHNHVNHHLPPLEIHLDSDLVVLRGAGGDVNPALLTGQVVLNLTESTNIKELTLRLEGKAKVAFFDASGASGSKNHHFTHHFLTHDWSFLQGAKNHSHTIKAGRHAFSFGFTFEGNLPSTLKTYLNDANISYKLRATAVRSAFSSNFHAQKNVTVVKSFTNEALEFNQTLEIENTWPGKVMYCLTLPFKAYAAGDEIPVNVKFMPLAKGVKVTSVSSIVKEYTQVHTRHSSHNEVRVAASIKHEIKNGRAYRVTEAGAAPMAPPPHHYYSDDAVPPGSATPSAPPSPHQRAVRDHTLGNPPPLTDSGLSSRIGSFANLAGSSIGRAHDGYFGHPGSGSGSANATPGPSHPTVADIPDDMRNADDDDINIGDDEVDTMITIPIPSWTTPSHNVHPVYVTHKIKWSCAISNPDGHVSELRCALPIHILPHAVLEEAQTASAGTRALLFGGQSEETTQVDLPSYNDHVYDRVANAALGPTTSYVASGNHTPHSGTPPASRGPSRPGSPVLRPRRGPDNMVGDELHMADDVPERPQLNWADSELLLSLGGLAAANNSDVRSSQSSPHATPPESRTPSRPGSRLGFRSGRTSGSGSRAGSRASSPERPPSVATIHGGSMANGMASVVPPPMERKPSHGIPSLFHLPAGIKPLTSLAGRGALKSQPQSGSNSVEHSPAGSPTLGPAPGGRLPRASFSLGSHSAFTALEDRSRLQHGGDLHHSGAATAPAVSEPVVDALSQVPSYAVAREWLGGGVVPTSALPPTYDDSERMLDRARSEGDLVALGQHAEEANSLAARLHQLSASSEHHSGENGPGPDGSRATPLQSAAH</sequence>
<name>A0ACC2WEB2_9TREE</name>
<comment type="caution">
    <text evidence="1">The sequence shown here is derived from an EMBL/GenBank/DDBJ whole genome shotgun (WGS) entry which is preliminary data.</text>
</comment>